<evidence type="ECO:0000256" key="1">
    <source>
        <dbReference type="ARBA" id="ARBA00023172"/>
    </source>
</evidence>
<accession>A0ABY1HAC4</accession>
<dbReference type="Gene3D" id="1.10.443.10">
    <property type="entry name" value="Intergrase catalytic core"/>
    <property type="match status" value="1"/>
</dbReference>
<keyword evidence="5" id="KW-1185">Reference proteome</keyword>
<comment type="caution">
    <text evidence="4">The sequence shown here is derived from an EMBL/GenBank/DDBJ whole genome shotgun (WGS) entry which is preliminary data.</text>
</comment>
<evidence type="ECO:0000313" key="4">
    <source>
        <dbReference type="EMBL" id="SGY87231.1"/>
    </source>
</evidence>
<dbReference type="Proteomes" id="UP000182660">
    <property type="component" value="Unassembled WGS sequence"/>
</dbReference>
<dbReference type="PROSITE" id="PS51898">
    <property type="entry name" value="TYR_RECOMBINASE"/>
    <property type="match status" value="1"/>
</dbReference>
<feature type="domain" description="Tyr recombinase" evidence="3">
    <location>
        <begin position="210"/>
        <end position="425"/>
    </location>
</feature>
<dbReference type="InterPro" id="IPR011010">
    <property type="entry name" value="DNA_brk_join_enz"/>
</dbReference>
<evidence type="ECO:0000259" key="3">
    <source>
        <dbReference type="PROSITE" id="PS51898"/>
    </source>
</evidence>
<organism evidence="4 5">
    <name type="scientific">Moritella viscosa</name>
    <dbReference type="NCBI Taxonomy" id="80854"/>
    <lineage>
        <taxon>Bacteria</taxon>
        <taxon>Pseudomonadati</taxon>
        <taxon>Pseudomonadota</taxon>
        <taxon>Gammaproteobacteria</taxon>
        <taxon>Alteromonadales</taxon>
        <taxon>Moritellaceae</taxon>
        <taxon>Moritella</taxon>
    </lineage>
</organism>
<dbReference type="InterPro" id="IPR002104">
    <property type="entry name" value="Integrase_catalytic"/>
</dbReference>
<proteinExistence type="predicted"/>
<gene>
    <name evidence="4" type="ORF">MT2528_1227</name>
</gene>
<dbReference type="GeneID" id="61295142"/>
<feature type="region of interest" description="Disordered" evidence="2">
    <location>
        <begin position="106"/>
        <end position="128"/>
    </location>
</feature>
<name>A0ABY1HAC4_9GAMM</name>
<dbReference type="InterPro" id="IPR013762">
    <property type="entry name" value="Integrase-like_cat_sf"/>
</dbReference>
<evidence type="ECO:0000256" key="2">
    <source>
        <dbReference type="SAM" id="MobiDB-lite"/>
    </source>
</evidence>
<dbReference type="CDD" id="cd00397">
    <property type="entry name" value="DNA_BRE_C"/>
    <property type="match status" value="1"/>
</dbReference>
<dbReference type="EMBL" id="FPLJ01000035">
    <property type="protein sequence ID" value="SGY87231.1"/>
    <property type="molecule type" value="Genomic_DNA"/>
</dbReference>
<sequence length="472" mass="55242">MTETKVMKQPYINLHDGLAILKVAQSKQWRIYLKLEGQKALRFSLKTPDQAEATKLAWKEYTLNSALLENGEVIKQPKSRLTLHQVIDKLIDDYLKLQEIIDKEKKRQEKEGKEENNNKKQRVGNETHSSKIRHWKRIKAFYDEKMRPSALSTEEVRDYFYNLDMLSNTQFKIIKFCFIKIFEKSLELQLIKHEQVVNLKNIEIKTKDMESRDVFTKTEFNLLFMYAITSFKTSGKGIHTNKMCIMASGFIYHTGIRIGEELLGIKWSDLKITPDGHLFCVIRKGKTSNYKTKNRKVLLDASAHGFLLFVAKLKHPDLIKGLDDYQTIMYLSKIKYNEQIFATKYSKTPDYRTTFNKWIVNLKEDGYLYKNKNYVMYSLRHSYITNALEDNIPLTVISDSCGTSLKMIQEHYSHTTVMSQSAIEHLMKEKLMLLEMSKPVSKELTAEEIQKEKNILLDLVELEFPSDNYSSN</sequence>
<keyword evidence="1" id="KW-0233">DNA recombination</keyword>
<protein>
    <submittedName>
        <fullName evidence="4">Phage integrase family protein</fullName>
    </submittedName>
</protein>
<dbReference type="RefSeq" id="WP_075471505.1">
    <property type="nucleotide sequence ID" value="NZ_CAWQZC010000105.1"/>
</dbReference>
<evidence type="ECO:0000313" key="5">
    <source>
        <dbReference type="Proteomes" id="UP000182660"/>
    </source>
</evidence>
<dbReference type="SUPFAM" id="SSF56349">
    <property type="entry name" value="DNA breaking-rejoining enzymes"/>
    <property type="match status" value="1"/>
</dbReference>
<reference evidence="4 5" key="1">
    <citation type="submission" date="2016-11" db="EMBL/GenBank/DDBJ databases">
        <authorList>
            <person name="Klemetsen T."/>
        </authorList>
    </citation>
    <scope>NUCLEOTIDE SEQUENCE [LARGE SCALE GENOMIC DNA]</scope>
    <source>
        <strain evidence="4">MT 2528</strain>
    </source>
</reference>